<accession>A0A174C2I0</accession>
<dbReference type="Proteomes" id="UP000095395">
    <property type="component" value="Unassembled WGS sequence"/>
</dbReference>
<gene>
    <name evidence="2" type="ORF">ERS852392_02080</name>
</gene>
<reference evidence="2 3" key="1">
    <citation type="submission" date="2015-09" db="EMBL/GenBank/DDBJ databases">
        <authorList>
            <consortium name="Pathogen Informatics"/>
        </authorList>
    </citation>
    <scope>NUCLEOTIDE SEQUENCE [LARGE SCALE GENOMIC DNA]</scope>
    <source>
        <strain evidence="2 3">2789STDY5608835</strain>
    </source>
</reference>
<dbReference type="EMBL" id="CYYR01000014">
    <property type="protein sequence ID" value="CUO07334.1"/>
    <property type="molecule type" value="Genomic_DNA"/>
</dbReference>
<organism evidence="2 3">
    <name type="scientific">Roseburia inulinivorans</name>
    <dbReference type="NCBI Taxonomy" id="360807"/>
    <lineage>
        <taxon>Bacteria</taxon>
        <taxon>Bacillati</taxon>
        <taxon>Bacillota</taxon>
        <taxon>Clostridia</taxon>
        <taxon>Lachnospirales</taxon>
        <taxon>Lachnospiraceae</taxon>
        <taxon>Roseburia</taxon>
    </lineage>
</organism>
<dbReference type="RefSeq" id="WP_055302207.1">
    <property type="nucleotide sequence ID" value="NZ_CYYR01000014.1"/>
</dbReference>
<evidence type="ECO:0000256" key="1">
    <source>
        <dbReference type="SAM" id="Coils"/>
    </source>
</evidence>
<feature type="coiled-coil region" evidence="1">
    <location>
        <begin position="35"/>
        <end position="76"/>
    </location>
</feature>
<sequence length="77" mass="8877">MLAQNNDFIASASQSLYESNADEVTREKCRTRENYMCLERKLAEQEAALSEKDNALAEKDKLIRHLQKQLAETRTTD</sequence>
<proteinExistence type="predicted"/>
<dbReference type="AlphaFoldDB" id="A0A174C2I0"/>
<evidence type="ECO:0000313" key="3">
    <source>
        <dbReference type="Proteomes" id="UP000095395"/>
    </source>
</evidence>
<name>A0A174C2I0_9FIRM</name>
<evidence type="ECO:0000313" key="2">
    <source>
        <dbReference type="EMBL" id="CUO07334.1"/>
    </source>
</evidence>
<keyword evidence="1" id="KW-0175">Coiled coil</keyword>
<protein>
    <submittedName>
        <fullName evidence="2">Uncharacterized protein</fullName>
    </submittedName>
</protein>